<comment type="caution">
    <text evidence="4">The sequence shown here is derived from an EMBL/GenBank/DDBJ whole genome shotgun (WGS) entry which is preliminary data.</text>
</comment>
<dbReference type="CDD" id="cd01651">
    <property type="entry name" value="RT_G2_intron"/>
    <property type="match status" value="1"/>
</dbReference>
<gene>
    <name evidence="3" type="ORF">KDAU_07990</name>
    <name evidence="4" type="ORF">KDAU_73660</name>
</gene>
<keyword evidence="5" id="KW-1185">Reference proteome</keyword>
<evidence type="ECO:0000313" key="3">
    <source>
        <dbReference type="EMBL" id="GCE03470.1"/>
    </source>
</evidence>
<dbReference type="PANTHER" id="PTHR34047:SF8">
    <property type="entry name" value="PROTEIN YKFC"/>
    <property type="match status" value="1"/>
</dbReference>
<evidence type="ECO:0000313" key="4">
    <source>
        <dbReference type="EMBL" id="GCE10037.1"/>
    </source>
</evidence>
<dbReference type="Pfam" id="PF21368">
    <property type="entry name" value="AI2M-like_HNH"/>
    <property type="match status" value="1"/>
</dbReference>
<dbReference type="InterPro" id="IPR051083">
    <property type="entry name" value="GrpII_Intron_Splice-Mob/Def"/>
</dbReference>
<organism evidence="4 5">
    <name type="scientific">Dictyobacter aurantiacus</name>
    <dbReference type="NCBI Taxonomy" id="1936993"/>
    <lineage>
        <taxon>Bacteria</taxon>
        <taxon>Bacillati</taxon>
        <taxon>Chloroflexota</taxon>
        <taxon>Ktedonobacteria</taxon>
        <taxon>Ktedonobacterales</taxon>
        <taxon>Dictyobacteraceae</taxon>
        <taxon>Dictyobacter</taxon>
    </lineage>
</organism>
<accession>A0A401ZT44</accession>
<feature type="domain" description="Reverse transcriptase" evidence="2">
    <location>
        <begin position="1"/>
        <end position="243"/>
    </location>
</feature>
<feature type="region of interest" description="Disordered" evidence="1">
    <location>
        <begin position="477"/>
        <end position="509"/>
    </location>
</feature>
<dbReference type="EMBL" id="BIFQ01000002">
    <property type="protein sequence ID" value="GCE10037.1"/>
    <property type="molecule type" value="Genomic_DNA"/>
</dbReference>
<dbReference type="InterPro" id="IPR049030">
    <property type="entry name" value="AI2M-like_HNH"/>
</dbReference>
<dbReference type="SUPFAM" id="SSF56672">
    <property type="entry name" value="DNA/RNA polymerases"/>
    <property type="match status" value="1"/>
</dbReference>
<dbReference type="AlphaFoldDB" id="A0A401ZT44"/>
<dbReference type="Pfam" id="PF01348">
    <property type="entry name" value="Intron_maturas2"/>
    <property type="match status" value="1"/>
</dbReference>
<sequence length="509" mass="59079">MRQLLDAYFEPRFSEHSHGFRPGRGCHTALSEIVQTWKGVHWYIEGDISDCFGSLDHEVLMTILGEKVHDNRFLRLIRHMLQAGYLEEWRWHETLSGAPQGGVCSPILSNIYLDKLDKFVETVLLPKYNQGKRRAKNPAYQNIENAIARAKRRGDRQAIRMLRKQRRKLPSQHPQDPNYRRLRYVRYADDWVLGFSGPKEEAEEIKRELRTFLHDTLKLELSEEKTLLTHARTGAAKFLGYQIVSQHVDDKLDHRGQRQVNEMVALRVPKEVIEQKCALYMQRGKPAQRGVLIRDSDYSIVSKYQSEYRGIVQYYLLAHNVGWFNKLHWIAETSLLKTLAGKHRSSVTKMAKKYKATIETPHGPRKCLQVVVQRDNKKPLVTHFGGIPLKRKQDAILVDRFPQFVMTNRSELLQRMLADTCELCGSSEKVEVHHIRKLADLEKPGRREKPGWVKQMATRRRKTLVVCRKCHEEIHAGTSTAAFRKQGPESRMTRKRSSPVREEGNGQGP</sequence>
<dbReference type="InterPro" id="IPR024937">
    <property type="entry name" value="Domain_X"/>
</dbReference>
<dbReference type="GO" id="GO:0006397">
    <property type="term" value="P:mRNA processing"/>
    <property type="evidence" value="ECO:0007669"/>
    <property type="project" value="InterPro"/>
</dbReference>
<name>A0A401ZT44_9CHLR</name>
<evidence type="ECO:0000313" key="5">
    <source>
        <dbReference type="Proteomes" id="UP000287224"/>
    </source>
</evidence>
<evidence type="ECO:0000256" key="1">
    <source>
        <dbReference type="SAM" id="MobiDB-lite"/>
    </source>
</evidence>
<dbReference type="PROSITE" id="PS50878">
    <property type="entry name" value="RT_POL"/>
    <property type="match status" value="1"/>
</dbReference>
<dbReference type="PANTHER" id="PTHR34047">
    <property type="entry name" value="NUCLEAR INTRON MATURASE 1, MITOCHONDRIAL-RELATED"/>
    <property type="match status" value="1"/>
</dbReference>
<evidence type="ECO:0000259" key="2">
    <source>
        <dbReference type="PROSITE" id="PS50878"/>
    </source>
</evidence>
<protein>
    <submittedName>
        <fullName evidence="4">Maturase</fullName>
    </submittedName>
</protein>
<reference evidence="4" key="2">
    <citation type="journal article" date="2019" name="Int. J. Syst. Evol. Microbiol.">
        <title>Tengunoibacter tsumagoiensis gen. nov., sp. nov., Dictyobacter kobayashii sp. nov., Dictyobacter alpinus sp. nov., and description of Dictyobacteraceae fam. nov. within the order Ktedonobacterales isolated from Tengu-no-mugimeshi, a soil-like granular mass of micro-organisms, and emended descriptions of the genera Ktedonobacter and Dictyobacter.</title>
        <authorList>
            <person name="Wang C."/>
            <person name="Zheng Y."/>
            <person name="Sakai Y."/>
            <person name="Toyoda A."/>
            <person name="Minakuchi Y."/>
            <person name="Abe K."/>
            <person name="Yokota A."/>
            <person name="Yabe S."/>
        </authorList>
    </citation>
    <scope>NUCLEOTIDE SEQUENCE</scope>
    <source>
        <strain evidence="4">S-27</strain>
    </source>
</reference>
<dbReference type="InterPro" id="IPR043502">
    <property type="entry name" value="DNA/RNA_pol_sf"/>
</dbReference>
<dbReference type="Proteomes" id="UP000287224">
    <property type="component" value="Unassembled WGS sequence"/>
</dbReference>
<dbReference type="Pfam" id="PF00078">
    <property type="entry name" value="RVT_1"/>
    <property type="match status" value="1"/>
</dbReference>
<proteinExistence type="predicted"/>
<feature type="compositionally biased region" description="Basic and acidic residues" evidence="1">
    <location>
        <begin position="499"/>
        <end position="509"/>
    </location>
</feature>
<dbReference type="EMBL" id="BIFQ01000001">
    <property type="protein sequence ID" value="GCE03470.1"/>
    <property type="molecule type" value="Genomic_DNA"/>
</dbReference>
<dbReference type="InterPro" id="IPR000477">
    <property type="entry name" value="RT_dom"/>
</dbReference>
<reference evidence="5" key="1">
    <citation type="submission" date="2018-12" db="EMBL/GenBank/DDBJ databases">
        <title>Tengunoibacter tsumagoiensis gen. nov., sp. nov., Dictyobacter kobayashii sp. nov., D. alpinus sp. nov., and D. joshuensis sp. nov. and description of Dictyobacteraceae fam. nov. within the order Ktedonobacterales isolated from Tengu-no-mugimeshi.</title>
        <authorList>
            <person name="Wang C.M."/>
            <person name="Zheng Y."/>
            <person name="Sakai Y."/>
            <person name="Toyoda A."/>
            <person name="Minakuchi Y."/>
            <person name="Abe K."/>
            <person name="Yokota A."/>
            <person name="Yabe S."/>
        </authorList>
    </citation>
    <scope>NUCLEOTIDE SEQUENCE [LARGE SCALE GENOMIC DNA]</scope>
    <source>
        <strain evidence="5">S-27</strain>
    </source>
</reference>